<accession>A0ABV4HXH6</accession>
<dbReference type="EMBL" id="JBFWIC010000053">
    <property type="protein sequence ID" value="MEZ0476823.1"/>
    <property type="molecule type" value="Genomic_DNA"/>
</dbReference>
<evidence type="ECO:0000259" key="4">
    <source>
        <dbReference type="Pfam" id="PF04542"/>
    </source>
</evidence>
<organism evidence="5 6">
    <name type="scientific">Luteimonas salinilitoris</name>
    <dbReference type="NCBI Taxonomy" id="3237697"/>
    <lineage>
        <taxon>Bacteria</taxon>
        <taxon>Pseudomonadati</taxon>
        <taxon>Pseudomonadota</taxon>
        <taxon>Gammaproteobacteria</taxon>
        <taxon>Lysobacterales</taxon>
        <taxon>Lysobacteraceae</taxon>
        <taxon>Luteimonas</taxon>
    </lineage>
</organism>
<gene>
    <name evidence="5" type="ORF">AB6713_19785</name>
</gene>
<evidence type="ECO:0000256" key="3">
    <source>
        <dbReference type="ARBA" id="ARBA00023163"/>
    </source>
</evidence>
<feature type="domain" description="RNA polymerase sigma-70 region 2" evidence="4">
    <location>
        <begin position="23"/>
        <end position="84"/>
    </location>
</feature>
<reference evidence="5 6" key="1">
    <citation type="submission" date="2024-07" db="EMBL/GenBank/DDBJ databases">
        <title>Luteimonas salilacus sp. nov., isolated from the shore soil of Salt Lake in Tibet of China.</title>
        <authorList>
            <person name="Zhang X."/>
            <person name="Li A."/>
        </authorList>
    </citation>
    <scope>NUCLEOTIDE SEQUENCE [LARGE SCALE GENOMIC DNA]</scope>
    <source>
        <strain evidence="5 6">B3-2-R+30</strain>
    </source>
</reference>
<keyword evidence="1" id="KW-0805">Transcription regulation</keyword>
<dbReference type="NCBIfam" id="TIGR02937">
    <property type="entry name" value="sigma70-ECF"/>
    <property type="match status" value="1"/>
</dbReference>
<evidence type="ECO:0000313" key="6">
    <source>
        <dbReference type="Proteomes" id="UP001566331"/>
    </source>
</evidence>
<dbReference type="InterPro" id="IPR007627">
    <property type="entry name" value="RNA_pol_sigma70_r2"/>
</dbReference>
<proteinExistence type="predicted"/>
<keyword evidence="3" id="KW-0804">Transcription</keyword>
<dbReference type="SUPFAM" id="SSF88946">
    <property type="entry name" value="Sigma2 domain of RNA polymerase sigma factors"/>
    <property type="match status" value="1"/>
</dbReference>
<protein>
    <submittedName>
        <fullName evidence="5">RNA polymerase sigma factor</fullName>
    </submittedName>
</protein>
<keyword evidence="2" id="KW-0731">Sigma factor</keyword>
<evidence type="ECO:0000256" key="1">
    <source>
        <dbReference type="ARBA" id="ARBA00023015"/>
    </source>
</evidence>
<dbReference type="Pfam" id="PF04542">
    <property type="entry name" value="Sigma70_r2"/>
    <property type="match status" value="1"/>
</dbReference>
<dbReference type="PANTHER" id="PTHR43133:SF51">
    <property type="entry name" value="RNA POLYMERASE SIGMA FACTOR"/>
    <property type="match status" value="1"/>
</dbReference>
<dbReference type="InterPro" id="IPR039425">
    <property type="entry name" value="RNA_pol_sigma-70-like"/>
</dbReference>
<dbReference type="InterPro" id="IPR014284">
    <property type="entry name" value="RNA_pol_sigma-70_dom"/>
</dbReference>
<dbReference type="Gene3D" id="1.10.1740.10">
    <property type="match status" value="1"/>
</dbReference>
<evidence type="ECO:0000256" key="2">
    <source>
        <dbReference type="ARBA" id="ARBA00023082"/>
    </source>
</evidence>
<dbReference type="RefSeq" id="WP_370566122.1">
    <property type="nucleotide sequence ID" value="NZ_JBFWIC010000053.1"/>
</dbReference>
<dbReference type="InterPro" id="IPR013325">
    <property type="entry name" value="RNA_pol_sigma_r2"/>
</dbReference>
<name>A0ABV4HXH6_9GAMM</name>
<dbReference type="Proteomes" id="UP001566331">
    <property type="component" value="Unassembled WGS sequence"/>
</dbReference>
<sequence>MIKLDPDLVAATQQGSRAALETLVRSMQRPVFNLAIRMLAHGPDAEDATQEILIKIITHLGDVKETEAAGAWAFRITCRHLVHARKQGTLEALRLDFKGFAADLYEGLEDLPDSSIQDAETQIMIEEIKIGCTLALLTCLSRSLRAAYILGEIFELTDTEAASALEIDAAAFRQRLRRARSLVTGFVEARCGIVSPAARCRCDRRVTQALRLGRVERGHPRTPPAETPAPSIAEVRANVAKLERGRAAAALMRSNPDFTTEVGRFVVDVIDSA</sequence>
<keyword evidence="6" id="KW-1185">Reference proteome</keyword>
<comment type="caution">
    <text evidence="5">The sequence shown here is derived from an EMBL/GenBank/DDBJ whole genome shotgun (WGS) entry which is preliminary data.</text>
</comment>
<evidence type="ECO:0000313" key="5">
    <source>
        <dbReference type="EMBL" id="MEZ0476823.1"/>
    </source>
</evidence>
<dbReference type="PANTHER" id="PTHR43133">
    <property type="entry name" value="RNA POLYMERASE ECF-TYPE SIGMA FACTO"/>
    <property type="match status" value="1"/>
</dbReference>